<reference evidence="8 9" key="1">
    <citation type="journal article" date="2012" name="J. Bacteriol.">
        <title>Genome Sequence of n-Alkane-Degrading Hydrocarboniphaga effusa Strain AP103T (ATCC BAA-332T).</title>
        <authorList>
            <person name="Chang H.K."/>
            <person name="Zylstra G.J."/>
            <person name="Chae J.C."/>
        </authorList>
    </citation>
    <scope>NUCLEOTIDE SEQUENCE [LARGE SCALE GENOMIC DNA]</scope>
    <source>
        <strain evidence="8 9">AP103</strain>
    </source>
</reference>
<feature type="transmembrane region" description="Helical" evidence="6">
    <location>
        <begin position="152"/>
        <end position="176"/>
    </location>
</feature>
<proteinExistence type="predicted"/>
<evidence type="ECO:0000256" key="1">
    <source>
        <dbReference type="ARBA" id="ARBA00004141"/>
    </source>
</evidence>
<feature type="transmembrane region" description="Helical" evidence="6">
    <location>
        <begin position="305"/>
        <end position="326"/>
    </location>
</feature>
<dbReference type="GO" id="GO:0016020">
    <property type="term" value="C:membrane"/>
    <property type="evidence" value="ECO:0007669"/>
    <property type="project" value="UniProtKB-SubCell"/>
</dbReference>
<keyword evidence="3 6" id="KW-0812">Transmembrane</keyword>
<dbReference type="AlphaFoldDB" id="I8T1W3"/>
<dbReference type="Pfam" id="PF07690">
    <property type="entry name" value="MFS_1"/>
    <property type="match status" value="1"/>
</dbReference>
<dbReference type="RefSeq" id="WP_007187275.1">
    <property type="nucleotide sequence ID" value="NZ_AKGD01000004.1"/>
</dbReference>
<organism evidence="8 9">
    <name type="scientific">Hydrocarboniphaga effusa AP103</name>
    <dbReference type="NCBI Taxonomy" id="1172194"/>
    <lineage>
        <taxon>Bacteria</taxon>
        <taxon>Pseudomonadati</taxon>
        <taxon>Pseudomonadota</taxon>
        <taxon>Gammaproteobacteria</taxon>
        <taxon>Nevskiales</taxon>
        <taxon>Nevskiaceae</taxon>
        <taxon>Hydrocarboniphaga</taxon>
    </lineage>
</organism>
<evidence type="ECO:0000256" key="3">
    <source>
        <dbReference type="ARBA" id="ARBA00022692"/>
    </source>
</evidence>
<feature type="transmembrane region" description="Helical" evidence="6">
    <location>
        <begin position="25"/>
        <end position="45"/>
    </location>
</feature>
<feature type="transmembrane region" description="Helical" evidence="6">
    <location>
        <begin position="119"/>
        <end position="140"/>
    </location>
</feature>
<keyword evidence="5 6" id="KW-0472">Membrane</keyword>
<dbReference type="STRING" id="1172194.WQQ_43400"/>
<comment type="caution">
    <text evidence="8">The sequence shown here is derived from an EMBL/GenBank/DDBJ whole genome shotgun (WGS) entry which is preliminary data.</text>
</comment>
<dbReference type="CDD" id="cd17328">
    <property type="entry name" value="MFS_spinster_like"/>
    <property type="match status" value="1"/>
</dbReference>
<feature type="transmembrane region" description="Helical" evidence="6">
    <location>
        <begin position="402"/>
        <end position="427"/>
    </location>
</feature>
<dbReference type="InterPro" id="IPR011701">
    <property type="entry name" value="MFS"/>
</dbReference>
<evidence type="ECO:0000256" key="6">
    <source>
        <dbReference type="SAM" id="Phobius"/>
    </source>
</evidence>
<dbReference type="InterPro" id="IPR036259">
    <property type="entry name" value="MFS_trans_sf"/>
</dbReference>
<feature type="transmembrane region" description="Helical" evidence="6">
    <location>
        <begin position="235"/>
        <end position="253"/>
    </location>
</feature>
<dbReference type="InterPro" id="IPR020846">
    <property type="entry name" value="MFS_dom"/>
</dbReference>
<evidence type="ECO:0000256" key="2">
    <source>
        <dbReference type="ARBA" id="ARBA00022448"/>
    </source>
</evidence>
<accession>I8T1W3</accession>
<feature type="transmembrane region" description="Helical" evidence="6">
    <location>
        <begin position="366"/>
        <end position="390"/>
    </location>
</feature>
<dbReference type="PANTHER" id="PTHR23505:SF79">
    <property type="entry name" value="PROTEIN SPINSTER"/>
    <property type="match status" value="1"/>
</dbReference>
<dbReference type="Proteomes" id="UP000003704">
    <property type="component" value="Unassembled WGS sequence"/>
</dbReference>
<dbReference type="Gene3D" id="1.20.1250.20">
    <property type="entry name" value="MFS general substrate transporter like domains"/>
    <property type="match status" value="2"/>
</dbReference>
<feature type="domain" description="Major facilitator superfamily (MFS) profile" evidence="7">
    <location>
        <begin position="27"/>
        <end position="423"/>
    </location>
</feature>
<name>I8T1W3_9GAMM</name>
<feature type="transmembrane region" description="Helical" evidence="6">
    <location>
        <begin position="332"/>
        <end position="354"/>
    </location>
</feature>
<evidence type="ECO:0000256" key="4">
    <source>
        <dbReference type="ARBA" id="ARBA00022989"/>
    </source>
</evidence>
<feature type="transmembrane region" description="Helical" evidence="6">
    <location>
        <begin position="182"/>
        <end position="202"/>
    </location>
</feature>
<evidence type="ECO:0000256" key="5">
    <source>
        <dbReference type="ARBA" id="ARBA00023136"/>
    </source>
</evidence>
<dbReference type="InterPro" id="IPR044770">
    <property type="entry name" value="MFS_spinster-like"/>
</dbReference>
<evidence type="ECO:0000313" key="9">
    <source>
        <dbReference type="Proteomes" id="UP000003704"/>
    </source>
</evidence>
<dbReference type="SUPFAM" id="SSF103473">
    <property type="entry name" value="MFS general substrate transporter"/>
    <property type="match status" value="1"/>
</dbReference>
<gene>
    <name evidence="8" type="ORF">WQQ_43400</name>
</gene>
<keyword evidence="2" id="KW-0813">Transport</keyword>
<feature type="transmembrane region" description="Helical" evidence="6">
    <location>
        <begin position="92"/>
        <end position="113"/>
    </location>
</feature>
<keyword evidence="9" id="KW-1185">Reference proteome</keyword>
<protein>
    <submittedName>
        <fullName evidence="8">Major facilitator transporter</fullName>
    </submittedName>
</protein>
<sequence>MIRDDSVSGASLQASQHRDGERYRYVVAVVLALVYMLNFLDRQILSILAEPIKLELGLSDTQLGLLTGLTFALFYTLFGIPVALIADRWNRVRVIAAACSLWSLFTAASGFAGSFLSLALARVGVGIGEAGCSPPAYSILSDYFPPERRGRALGIYVLGVPAGSLIGTVAAAWIAAHYGWRAAFISVGLLGLLAAPLILLLIREPQRGRYDAGGRAQPPGAALDAFRFFFRSPALVLNAIASGLTAFVSYGIINWTPAFLTRVQGMTLPQIGTYYGLVLAGSMVVASWLGAVFSDRLGARNAVYYPLLPGLGLVFMIPLLIGFTLASSWQMSLLLMIIPVVLTSTYLVPALALLQNRTPARYRATASSLLLFLINLTGLGCGPLLVGAISDWLAPVYGDRSLVYALQCLIPFALLAFAFQCASAWAIRKESRAVSTG</sequence>
<feature type="transmembrane region" description="Helical" evidence="6">
    <location>
        <begin position="273"/>
        <end position="293"/>
    </location>
</feature>
<dbReference type="PANTHER" id="PTHR23505">
    <property type="entry name" value="SPINSTER"/>
    <property type="match status" value="1"/>
</dbReference>
<dbReference type="GO" id="GO:0022857">
    <property type="term" value="F:transmembrane transporter activity"/>
    <property type="evidence" value="ECO:0007669"/>
    <property type="project" value="InterPro"/>
</dbReference>
<dbReference type="EMBL" id="AKGD01000004">
    <property type="protein sequence ID" value="EIT67905.1"/>
    <property type="molecule type" value="Genomic_DNA"/>
</dbReference>
<feature type="transmembrane region" description="Helical" evidence="6">
    <location>
        <begin position="65"/>
        <end position="85"/>
    </location>
</feature>
<keyword evidence="4 6" id="KW-1133">Transmembrane helix</keyword>
<evidence type="ECO:0000259" key="7">
    <source>
        <dbReference type="PROSITE" id="PS50850"/>
    </source>
</evidence>
<comment type="subcellular location">
    <subcellularLocation>
        <location evidence="1">Membrane</location>
        <topology evidence="1">Multi-pass membrane protein</topology>
    </subcellularLocation>
</comment>
<dbReference type="PROSITE" id="PS50850">
    <property type="entry name" value="MFS"/>
    <property type="match status" value="1"/>
</dbReference>
<evidence type="ECO:0000313" key="8">
    <source>
        <dbReference type="EMBL" id="EIT67905.1"/>
    </source>
</evidence>